<dbReference type="InParanoid" id="A0A165GL55"/>
<dbReference type="InterPro" id="IPR008271">
    <property type="entry name" value="Ser/Thr_kinase_AS"/>
</dbReference>
<evidence type="ECO:0000256" key="6">
    <source>
        <dbReference type="SAM" id="MobiDB-lite"/>
    </source>
</evidence>
<keyword evidence="2" id="KW-0808">Transferase</keyword>
<dbReference type="GO" id="GO:0005634">
    <property type="term" value="C:nucleus"/>
    <property type="evidence" value="ECO:0007669"/>
    <property type="project" value="TreeGrafter"/>
</dbReference>
<dbReference type="OrthoDB" id="541276at2759"/>
<dbReference type="Gene3D" id="1.10.510.10">
    <property type="entry name" value="Transferase(Phosphotransferase) domain 1"/>
    <property type="match status" value="1"/>
</dbReference>
<evidence type="ECO:0000256" key="2">
    <source>
        <dbReference type="ARBA" id="ARBA00022679"/>
    </source>
</evidence>
<protein>
    <submittedName>
        <fullName evidence="8">Pkinase-domain-containing protein</fullName>
    </submittedName>
</protein>
<dbReference type="PANTHER" id="PTHR24345:SF0">
    <property type="entry name" value="CELL CYCLE SERINE_THREONINE-PROTEIN KINASE CDC5_MSD2"/>
    <property type="match status" value="1"/>
</dbReference>
<feature type="region of interest" description="Disordered" evidence="6">
    <location>
        <begin position="374"/>
        <end position="406"/>
    </location>
</feature>
<dbReference type="RefSeq" id="XP_040768243.1">
    <property type="nucleotide sequence ID" value="XM_040906183.1"/>
</dbReference>
<accession>A0A165GL55</accession>
<keyword evidence="9" id="KW-1185">Reference proteome</keyword>
<feature type="domain" description="Protein kinase" evidence="7">
    <location>
        <begin position="23"/>
        <end position="290"/>
    </location>
</feature>
<dbReference type="AlphaFoldDB" id="A0A165GL55"/>
<evidence type="ECO:0000256" key="4">
    <source>
        <dbReference type="ARBA" id="ARBA00022777"/>
    </source>
</evidence>
<sequence length="450" mass="49219">MHPGSMASQLPDFTGRSLNSGRYECTKVLGAGACGVVYHAYDLQAPTSSGSETPAQCAIKIVRKAGPTVTDSIHQHQEVMLQELVSDHPNVLTVQDTFEDSKFIYIVMDYCPGDLFRLCVNDAFLDKDELVRKVFLQILDAVYACHMKKVFHRDLKPENILCSADGSEVYIADFGLATRHPLSNTWGCGSFQYMSPEETGFKAYPTKQGDIWALGIILINMLTGGVPWQKAHSEDPDFSDFLMDPYHFHKMVPISRAAGHLINNILALQPAERISIPELRLAILEIDTFFMRDDELVTAAMGAPPPEDAITTPEEGICVMQNGKCWDECAAATSTEAEDEVEDAHLEEADITSLDPDEVYQESDTLFTFFDGSKSSLTSSSSSTSTSGIESAGPITPGSYSQGPTVEIPDFAESLGEALKSVVASEKKRPAHAPSVLNLLERLEMCSLSL</sequence>
<dbReference type="EMBL" id="KV427609">
    <property type="protein sequence ID" value="KZT10503.1"/>
    <property type="molecule type" value="Genomic_DNA"/>
</dbReference>
<dbReference type="SUPFAM" id="SSF56112">
    <property type="entry name" value="Protein kinase-like (PK-like)"/>
    <property type="match status" value="1"/>
</dbReference>
<dbReference type="PROSITE" id="PS00108">
    <property type="entry name" value="PROTEIN_KINASE_ST"/>
    <property type="match status" value="1"/>
</dbReference>
<evidence type="ECO:0000256" key="1">
    <source>
        <dbReference type="ARBA" id="ARBA00022527"/>
    </source>
</evidence>
<keyword evidence="4 8" id="KW-0418">Kinase</keyword>
<evidence type="ECO:0000256" key="5">
    <source>
        <dbReference type="ARBA" id="ARBA00022840"/>
    </source>
</evidence>
<dbReference type="PANTHER" id="PTHR24345">
    <property type="entry name" value="SERINE/THREONINE-PROTEIN KINASE PLK"/>
    <property type="match status" value="1"/>
</dbReference>
<reference evidence="8 9" key="1">
    <citation type="journal article" date="2016" name="Mol. Biol. Evol.">
        <title>Comparative Genomics of Early-Diverging Mushroom-Forming Fungi Provides Insights into the Origins of Lignocellulose Decay Capabilities.</title>
        <authorList>
            <person name="Nagy L.G."/>
            <person name="Riley R."/>
            <person name="Tritt A."/>
            <person name="Adam C."/>
            <person name="Daum C."/>
            <person name="Floudas D."/>
            <person name="Sun H."/>
            <person name="Yadav J.S."/>
            <person name="Pangilinan J."/>
            <person name="Larsson K.H."/>
            <person name="Matsuura K."/>
            <person name="Barry K."/>
            <person name="Labutti K."/>
            <person name="Kuo R."/>
            <person name="Ohm R.A."/>
            <person name="Bhattacharya S.S."/>
            <person name="Shirouzu T."/>
            <person name="Yoshinaga Y."/>
            <person name="Martin F.M."/>
            <person name="Grigoriev I.V."/>
            <person name="Hibbett D.S."/>
        </authorList>
    </citation>
    <scope>NUCLEOTIDE SEQUENCE [LARGE SCALE GENOMIC DNA]</scope>
    <source>
        <strain evidence="8 9">93-53</strain>
    </source>
</reference>
<dbReference type="PROSITE" id="PS50011">
    <property type="entry name" value="PROTEIN_KINASE_DOM"/>
    <property type="match status" value="1"/>
</dbReference>
<dbReference type="GO" id="GO:0004674">
    <property type="term" value="F:protein serine/threonine kinase activity"/>
    <property type="evidence" value="ECO:0007669"/>
    <property type="project" value="UniProtKB-KW"/>
</dbReference>
<dbReference type="InterPro" id="IPR011009">
    <property type="entry name" value="Kinase-like_dom_sf"/>
</dbReference>
<keyword evidence="1" id="KW-0723">Serine/threonine-protein kinase</keyword>
<evidence type="ECO:0000313" key="8">
    <source>
        <dbReference type="EMBL" id="KZT10503.1"/>
    </source>
</evidence>
<dbReference type="GO" id="GO:0005524">
    <property type="term" value="F:ATP binding"/>
    <property type="evidence" value="ECO:0007669"/>
    <property type="project" value="UniProtKB-KW"/>
</dbReference>
<organism evidence="8 9">
    <name type="scientific">Laetiporus sulphureus 93-53</name>
    <dbReference type="NCBI Taxonomy" id="1314785"/>
    <lineage>
        <taxon>Eukaryota</taxon>
        <taxon>Fungi</taxon>
        <taxon>Dikarya</taxon>
        <taxon>Basidiomycota</taxon>
        <taxon>Agaricomycotina</taxon>
        <taxon>Agaricomycetes</taxon>
        <taxon>Polyporales</taxon>
        <taxon>Laetiporus</taxon>
    </lineage>
</organism>
<proteinExistence type="predicted"/>
<dbReference type="STRING" id="1314785.A0A165GL55"/>
<dbReference type="Pfam" id="PF00069">
    <property type="entry name" value="Pkinase"/>
    <property type="match status" value="1"/>
</dbReference>
<dbReference type="GeneID" id="63823212"/>
<dbReference type="SMART" id="SM00220">
    <property type="entry name" value="S_TKc"/>
    <property type="match status" value="1"/>
</dbReference>
<keyword evidence="3" id="KW-0547">Nucleotide-binding</keyword>
<evidence type="ECO:0000259" key="7">
    <source>
        <dbReference type="PROSITE" id="PS50011"/>
    </source>
</evidence>
<dbReference type="InterPro" id="IPR000719">
    <property type="entry name" value="Prot_kinase_dom"/>
</dbReference>
<name>A0A165GL55_9APHY</name>
<gene>
    <name evidence="8" type="ORF">LAESUDRAFT_694143</name>
</gene>
<feature type="compositionally biased region" description="Low complexity" evidence="6">
    <location>
        <begin position="374"/>
        <end position="387"/>
    </location>
</feature>
<keyword evidence="5" id="KW-0067">ATP-binding</keyword>
<evidence type="ECO:0000313" key="9">
    <source>
        <dbReference type="Proteomes" id="UP000076871"/>
    </source>
</evidence>
<dbReference type="Proteomes" id="UP000076871">
    <property type="component" value="Unassembled WGS sequence"/>
</dbReference>
<evidence type="ECO:0000256" key="3">
    <source>
        <dbReference type="ARBA" id="ARBA00022741"/>
    </source>
</evidence>